<dbReference type="Pfam" id="PF02151">
    <property type="entry name" value="UVR"/>
    <property type="match status" value="1"/>
</dbReference>
<feature type="region of interest" description="Disordered" evidence="4">
    <location>
        <begin position="61"/>
        <end position="118"/>
    </location>
</feature>
<dbReference type="GO" id="GO:0004518">
    <property type="term" value="F:nuclease activity"/>
    <property type="evidence" value="ECO:0007669"/>
    <property type="project" value="UniProtKB-KW"/>
</dbReference>
<keyword evidence="2" id="KW-0267">Excision nuclease</keyword>
<feature type="domain" description="UVR" evidence="5">
    <location>
        <begin position="17"/>
        <end position="52"/>
    </location>
</feature>
<dbReference type="OrthoDB" id="7950773at2"/>
<dbReference type="Gene3D" id="4.10.860.10">
    <property type="entry name" value="UVR domain"/>
    <property type="match status" value="1"/>
</dbReference>
<dbReference type="AlphaFoldDB" id="A0A5C6U9E8"/>
<accession>A0A5C6U9E8</accession>
<keyword evidence="3" id="KW-0227">DNA damage</keyword>
<evidence type="ECO:0000256" key="2">
    <source>
        <dbReference type="ARBA" id="ARBA00022881"/>
    </source>
</evidence>
<dbReference type="GO" id="GO:0006281">
    <property type="term" value="P:DNA repair"/>
    <property type="evidence" value="ECO:0007669"/>
    <property type="project" value="UniProtKB-KW"/>
</dbReference>
<evidence type="ECO:0000256" key="1">
    <source>
        <dbReference type="ARBA" id="ARBA00022769"/>
    </source>
</evidence>
<sequence>MAKTPAPQAAPPSAGLPGQLSDLEIAMAEAAAAENYEEAARLRNAIQIAKQAGMAAAEAGLAGAPEGEADFAGLSRQEPGKMGIGSQVPKRTPPDGWTPPAKPDPMTAGHKRGGRRKG</sequence>
<keyword evidence="7" id="KW-1185">Reference proteome</keyword>
<keyword evidence="2" id="KW-0234">DNA repair</keyword>
<proteinExistence type="predicted"/>
<keyword evidence="3" id="KW-0742">SOS response</keyword>
<dbReference type="PROSITE" id="PS50151">
    <property type="entry name" value="UVR"/>
    <property type="match status" value="1"/>
</dbReference>
<dbReference type="SUPFAM" id="SSF46600">
    <property type="entry name" value="C-terminal UvrC-binding domain of UvrB"/>
    <property type="match status" value="1"/>
</dbReference>
<dbReference type="EMBL" id="VOPY01000003">
    <property type="protein sequence ID" value="TXC68158.1"/>
    <property type="molecule type" value="Genomic_DNA"/>
</dbReference>
<evidence type="ECO:0000256" key="3">
    <source>
        <dbReference type="ARBA" id="ARBA00023236"/>
    </source>
</evidence>
<evidence type="ECO:0000313" key="7">
    <source>
        <dbReference type="Proteomes" id="UP000321129"/>
    </source>
</evidence>
<reference evidence="6 7" key="1">
    <citation type="submission" date="2019-08" db="EMBL/GenBank/DDBJ databases">
        <title>Sphingorhabdus soil sp. nov., isolated from arctic soil.</title>
        <authorList>
            <person name="Liu Y."/>
        </authorList>
    </citation>
    <scope>NUCLEOTIDE SEQUENCE [LARGE SCALE GENOMIC DNA]</scope>
    <source>
        <strain evidence="6 7">D-2Q-5-6</strain>
    </source>
</reference>
<dbReference type="InterPro" id="IPR036876">
    <property type="entry name" value="UVR_dom_sf"/>
</dbReference>
<evidence type="ECO:0000313" key="6">
    <source>
        <dbReference type="EMBL" id="TXC68158.1"/>
    </source>
</evidence>
<organism evidence="6 7">
    <name type="scientific">Flavisphingopyxis soli</name>
    <dbReference type="NCBI Taxonomy" id="2601267"/>
    <lineage>
        <taxon>Bacteria</taxon>
        <taxon>Pseudomonadati</taxon>
        <taxon>Pseudomonadota</taxon>
        <taxon>Alphaproteobacteria</taxon>
        <taxon>Sphingomonadales</taxon>
        <taxon>Sphingopyxidaceae</taxon>
        <taxon>Flavisphingopyxis</taxon>
    </lineage>
</organism>
<dbReference type="InterPro" id="IPR001943">
    <property type="entry name" value="UVR_dom"/>
</dbReference>
<name>A0A5C6U9E8_9SPHN</name>
<protein>
    <submittedName>
        <fullName evidence="6">Excinuclease ABC subunit B</fullName>
    </submittedName>
</protein>
<dbReference type="RefSeq" id="WP_147123378.1">
    <property type="nucleotide sequence ID" value="NZ_VOPY01000003.1"/>
</dbReference>
<feature type="compositionally biased region" description="Basic residues" evidence="4">
    <location>
        <begin position="109"/>
        <end position="118"/>
    </location>
</feature>
<evidence type="ECO:0000259" key="5">
    <source>
        <dbReference type="PROSITE" id="PS50151"/>
    </source>
</evidence>
<keyword evidence="1" id="KW-0228">DNA excision</keyword>
<evidence type="ECO:0000256" key="4">
    <source>
        <dbReference type="SAM" id="MobiDB-lite"/>
    </source>
</evidence>
<gene>
    <name evidence="6" type="ORF">FSZ31_10685</name>
</gene>
<dbReference type="Proteomes" id="UP000321129">
    <property type="component" value="Unassembled WGS sequence"/>
</dbReference>
<comment type="caution">
    <text evidence="6">The sequence shown here is derived from an EMBL/GenBank/DDBJ whole genome shotgun (WGS) entry which is preliminary data.</text>
</comment>
<dbReference type="GO" id="GO:0009432">
    <property type="term" value="P:SOS response"/>
    <property type="evidence" value="ECO:0007669"/>
    <property type="project" value="UniProtKB-KW"/>
</dbReference>